<keyword evidence="3" id="KW-1185">Reference proteome</keyword>
<feature type="compositionally biased region" description="Polar residues" evidence="1">
    <location>
        <begin position="1"/>
        <end position="13"/>
    </location>
</feature>
<sequence length="208" mass="24323">MLTSADTERTNTLWEDAGGVQRETERRKSKEVERQERDEEREDGVLQKKRPKEIRRKEEKGSEQRKERQELKGSPEITDPPGEDPKGWTHCNTSCHVPGGAWLSQLSESVRGETPGGLKFRTGYKGRRSHHINAHQPAKQERLTGYIRMTTRKVRIRIHEHWGTIRCKRDSTKLVSHRIKKNHSADEMEWLLIERLKKTSQDMTKVLL</sequence>
<feature type="region of interest" description="Disordered" evidence="1">
    <location>
        <begin position="1"/>
        <end position="92"/>
    </location>
</feature>
<reference evidence="2" key="1">
    <citation type="journal article" date="2022" name="bioRxiv">
        <title>Sequencing and chromosome-scale assembly of the giantPleurodeles waltlgenome.</title>
        <authorList>
            <person name="Brown T."/>
            <person name="Elewa A."/>
            <person name="Iarovenko S."/>
            <person name="Subramanian E."/>
            <person name="Araus A.J."/>
            <person name="Petzold A."/>
            <person name="Susuki M."/>
            <person name="Suzuki K.-i.T."/>
            <person name="Hayashi T."/>
            <person name="Toyoda A."/>
            <person name="Oliveira C."/>
            <person name="Osipova E."/>
            <person name="Leigh N.D."/>
            <person name="Simon A."/>
            <person name="Yun M.H."/>
        </authorList>
    </citation>
    <scope>NUCLEOTIDE SEQUENCE</scope>
    <source>
        <strain evidence="2">20211129_DDA</strain>
        <tissue evidence="2">Liver</tissue>
    </source>
</reference>
<dbReference type="AlphaFoldDB" id="A0AAV7S6P9"/>
<feature type="compositionally biased region" description="Basic and acidic residues" evidence="1">
    <location>
        <begin position="55"/>
        <end position="73"/>
    </location>
</feature>
<proteinExistence type="predicted"/>
<dbReference type="EMBL" id="JANPWB010000008">
    <property type="protein sequence ID" value="KAJ1160686.1"/>
    <property type="molecule type" value="Genomic_DNA"/>
</dbReference>
<name>A0AAV7S6P9_PLEWA</name>
<protein>
    <submittedName>
        <fullName evidence="2">Uncharacterized protein</fullName>
    </submittedName>
</protein>
<gene>
    <name evidence="2" type="ORF">NDU88_001180</name>
</gene>
<feature type="compositionally biased region" description="Basic and acidic residues" evidence="1">
    <location>
        <begin position="22"/>
        <end position="46"/>
    </location>
</feature>
<dbReference type="Proteomes" id="UP001066276">
    <property type="component" value="Chromosome 4_2"/>
</dbReference>
<comment type="caution">
    <text evidence="2">The sequence shown here is derived from an EMBL/GenBank/DDBJ whole genome shotgun (WGS) entry which is preliminary data.</text>
</comment>
<evidence type="ECO:0000256" key="1">
    <source>
        <dbReference type="SAM" id="MobiDB-lite"/>
    </source>
</evidence>
<organism evidence="2 3">
    <name type="scientific">Pleurodeles waltl</name>
    <name type="common">Iberian ribbed newt</name>
    <dbReference type="NCBI Taxonomy" id="8319"/>
    <lineage>
        <taxon>Eukaryota</taxon>
        <taxon>Metazoa</taxon>
        <taxon>Chordata</taxon>
        <taxon>Craniata</taxon>
        <taxon>Vertebrata</taxon>
        <taxon>Euteleostomi</taxon>
        <taxon>Amphibia</taxon>
        <taxon>Batrachia</taxon>
        <taxon>Caudata</taxon>
        <taxon>Salamandroidea</taxon>
        <taxon>Salamandridae</taxon>
        <taxon>Pleurodelinae</taxon>
        <taxon>Pleurodeles</taxon>
    </lineage>
</organism>
<accession>A0AAV7S6P9</accession>
<evidence type="ECO:0000313" key="2">
    <source>
        <dbReference type="EMBL" id="KAJ1160686.1"/>
    </source>
</evidence>
<evidence type="ECO:0000313" key="3">
    <source>
        <dbReference type="Proteomes" id="UP001066276"/>
    </source>
</evidence>